<accession>A0A9Q0K3F6</accession>
<comment type="caution">
    <text evidence="2">The sequence shown here is derived from an EMBL/GenBank/DDBJ whole genome shotgun (WGS) entry which is preliminary data.</text>
</comment>
<gene>
    <name evidence="2" type="ORF">NE237_020440</name>
</gene>
<evidence type="ECO:0000313" key="2">
    <source>
        <dbReference type="EMBL" id="KAJ4960530.1"/>
    </source>
</evidence>
<dbReference type="AlphaFoldDB" id="A0A9Q0K3F6"/>
<sequence>MDDKKVVRYKNLRNETFLYQYSLIKEVQSAIPPSGSDLTPSAIETPVAPPACIASKVPAPTDLPIEKGKRKEAAPINIDDDKGDDDNVPTGQCKKHKISASAGTQEANSQAPPTMPPPLKKTKKVFAPTLKAPVKTTSLPALNKTGGPLTNRHNPPPPIPQHKHNLVLTRRKALMPLD</sequence>
<proteinExistence type="predicted"/>
<feature type="compositionally biased region" description="Basic and acidic residues" evidence="1">
    <location>
        <begin position="64"/>
        <end position="73"/>
    </location>
</feature>
<feature type="region of interest" description="Disordered" evidence="1">
    <location>
        <begin position="55"/>
        <end position="164"/>
    </location>
</feature>
<keyword evidence="3" id="KW-1185">Reference proteome</keyword>
<name>A0A9Q0K3F6_9MAGN</name>
<feature type="compositionally biased region" description="Polar residues" evidence="1">
    <location>
        <begin position="101"/>
        <end position="111"/>
    </location>
</feature>
<organism evidence="2 3">
    <name type="scientific">Protea cynaroides</name>
    <dbReference type="NCBI Taxonomy" id="273540"/>
    <lineage>
        <taxon>Eukaryota</taxon>
        <taxon>Viridiplantae</taxon>
        <taxon>Streptophyta</taxon>
        <taxon>Embryophyta</taxon>
        <taxon>Tracheophyta</taxon>
        <taxon>Spermatophyta</taxon>
        <taxon>Magnoliopsida</taxon>
        <taxon>Proteales</taxon>
        <taxon>Proteaceae</taxon>
        <taxon>Protea</taxon>
    </lineage>
</organism>
<evidence type="ECO:0000313" key="3">
    <source>
        <dbReference type="Proteomes" id="UP001141806"/>
    </source>
</evidence>
<evidence type="ECO:0000256" key="1">
    <source>
        <dbReference type="SAM" id="MobiDB-lite"/>
    </source>
</evidence>
<protein>
    <submittedName>
        <fullName evidence="2">Uncharacterized protein</fullName>
    </submittedName>
</protein>
<reference evidence="2" key="1">
    <citation type="journal article" date="2023" name="Plant J.">
        <title>The genome of the king protea, Protea cynaroides.</title>
        <authorList>
            <person name="Chang J."/>
            <person name="Duong T.A."/>
            <person name="Schoeman C."/>
            <person name="Ma X."/>
            <person name="Roodt D."/>
            <person name="Barker N."/>
            <person name="Li Z."/>
            <person name="Van de Peer Y."/>
            <person name="Mizrachi E."/>
        </authorList>
    </citation>
    <scope>NUCLEOTIDE SEQUENCE</scope>
    <source>
        <tissue evidence="2">Young leaves</tissue>
    </source>
</reference>
<dbReference type="Proteomes" id="UP001141806">
    <property type="component" value="Unassembled WGS sequence"/>
</dbReference>
<dbReference type="EMBL" id="JAMYWD010000009">
    <property type="protein sequence ID" value="KAJ4960530.1"/>
    <property type="molecule type" value="Genomic_DNA"/>
</dbReference>